<dbReference type="Proteomes" id="UP000189733">
    <property type="component" value="Unassembled WGS sequence"/>
</dbReference>
<keyword evidence="3" id="KW-1185">Reference proteome</keyword>
<dbReference type="EMBL" id="FUYA01000003">
    <property type="protein sequence ID" value="SKA70166.1"/>
    <property type="molecule type" value="Genomic_DNA"/>
</dbReference>
<name>A0A1T4VYV3_9BACT</name>
<evidence type="ECO:0000313" key="3">
    <source>
        <dbReference type="Proteomes" id="UP000189733"/>
    </source>
</evidence>
<evidence type="ECO:0000313" key="2">
    <source>
        <dbReference type="EMBL" id="SKA70166.1"/>
    </source>
</evidence>
<dbReference type="STRING" id="1121442.SAMN02745702_01293"/>
<protein>
    <submittedName>
        <fullName evidence="2">Uncharacterized protein</fullName>
    </submittedName>
</protein>
<sequence length="69" mass="7921">MKIEFGKADVPGLLLSLFWLITFFVLVSLVTGSYAEYEPISGFRYGIVTVLWALTGPVLRLWWKKRKQA</sequence>
<reference evidence="2 3" key="1">
    <citation type="submission" date="2017-02" db="EMBL/GenBank/DDBJ databases">
        <authorList>
            <person name="Peterson S.W."/>
        </authorList>
    </citation>
    <scope>NUCLEOTIDE SEQUENCE [LARGE SCALE GENOMIC DNA]</scope>
    <source>
        <strain evidence="2 3">DSM 18034</strain>
    </source>
</reference>
<keyword evidence="1" id="KW-1133">Transmembrane helix</keyword>
<organism evidence="2 3">
    <name type="scientific">Desulfobaculum bizertense DSM 18034</name>
    <dbReference type="NCBI Taxonomy" id="1121442"/>
    <lineage>
        <taxon>Bacteria</taxon>
        <taxon>Pseudomonadati</taxon>
        <taxon>Thermodesulfobacteriota</taxon>
        <taxon>Desulfovibrionia</taxon>
        <taxon>Desulfovibrionales</taxon>
        <taxon>Desulfovibrionaceae</taxon>
        <taxon>Desulfobaculum</taxon>
    </lineage>
</organism>
<dbReference type="RefSeq" id="WP_078684583.1">
    <property type="nucleotide sequence ID" value="NZ_FUYA01000003.1"/>
</dbReference>
<accession>A0A1T4VYV3</accession>
<dbReference type="AlphaFoldDB" id="A0A1T4VYV3"/>
<feature type="transmembrane region" description="Helical" evidence="1">
    <location>
        <begin position="12"/>
        <end position="31"/>
    </location>
</feature>
<keyword evidence="1" id="KW-0812">Transmembrane</keyword>
<evidence type="ECO:0000256" key="1">
    <source>
        <dbReference type="SAM" id="Phobius"/>
    </source>
</evidence>
<feature type="transmembrane region" description="Helical" evidence="1">
    <location>
        <begin position="43"/>
        <end position="63"/>
    </location>
</feature>
<keyword evidence="1" id="KW-0472">Membrane</keyword>
<gene>
    <name evidence="2" type="ORF">SAMN02745702_01293</name>
</gene>
<proteinExistence type="predicted"/>